<evidence type="ECO:0000313" key="1">
    <source>
        <dbReference type="EMBL" id="KAI3352465.1"/>
    </source>
</evidence>
<reference evidence="1" key="1">
    <citation type="submission" date="2022-04" db="EMBL/GenBank/DDBJ databases">
        <title>Jade perch genome.</title>
        <authorList>
            <person name="Chao B."/>
        </authorList>
    </citation>
    <scope>NUCLEOTIDE SEQUENCE</scope>
    <source>
        <strain evidence="1">CB-2022</strain>
    </source>
</reference>
<keyword evidence="2" id="KW-1185">Reference proteome</keyword>
<sequence>MNANMYCDILKQSMIPSFRKLDCRTVFQHDNDPKHTSKTTTALLKKLRVKVLDWPSMSPDLNPIEHLWGILKQKVEERKVSKSTELREVVMEEWKRIPVATCEALVNSMPKTERQARVKGCPIHYL</sequence>
<dbReference type="Proteomes" id="UP000831701">
    <property type="component" value="Chromosome 23"/>
</dbReference>
<organism evidence="1 2">
    <name type="scientific">Scortum barcoo</name>
    <name type="common">barcoo grunter</name>
    <dbReference type="NCBI Taxonomy" id="214431"/>
    <lineage>
        <taxon>Eukaryota</taxon>
        <taxon>Metazoa</taxon>
        <taxon>Chordata</taxon>
        <taxon>Craniata</taxon>
        <taxon>Vertebrata</taxon>
        <taxon>Euteleostomi</taxon>
        <taxon>Actinopterygii</taxon>
        <taxon>Neopterygii</taxon>
        <taxon>Teleostei</taxon>
        <taxon>Neoteleostei</taxon>
        <taxon>Acanthomorphata</taxon>
        <taxon>Eupercaria</taxon>
        <taxon>Centrarchiformes</taxon>
        <taxon>Terapontoidei</taxon>
        <taxon>Terapontidae</taxon>
        <taxon>Scortum</taxon>
    </lineage>
</organism>
<comment type="caution">
    <text evidence="1">The sequence shown here is derived from an EMBL/GenBank/DDBJ whole genome shotgun (WGS) entry which is preliminary data.</text>
</comment>
<accession>A0ACB8VAC4</accession>
<gene>
    <name evidence="1" type="ORF">L3Q82_005420</name>
</gene>
<name>A0ACB8VAC4_9TELE</name>
<proteinExistence type="predicted"/>
<protein>
    <submittedName>
        <fullName evidence="1">Uncharacterized protein</fullName>
    </submittedName>
</protein>
<evidence type="ECO:0000313" key="2">
    <source>
        <dbReference type="Proteomes" id="UP000831701"/>
    </source>
</evidence>
<dbReference type="EMBL" id="CM041553">
    <property type="protein sequence ID" value="KAI3352465.1"/>
    <property type="molecule type" value="Genomic_DNA"/>
</dbReference>